<sequence length="157" mass="16620">MTYVTAAPFITCGTHTHGSLCRALGIGCRLAIIAIIALAIITITIVSLTIITLAISLAVTLTITLTITVATVITTTIITALIIVVTIIVATIVTLTIIPTLSHHLLQRDTPGNDHSTEQRTRELVALDTLRDQFSRRAARYGHSGGGKPNREKGDGG</sequence>
<keyword evidence="3" id="KW-1185">Reference proteome</keyword>
<feature type="transmembrane region" description="Helical" evidence="1">
    <location>
        <begin position="30"/>
        <end position="59"/>
    </location>
</feature>
<organism evidence="2 3">
    <name type="scientific">Apiosordaria backusii</name>
    <dbReference type="NCBI Taxonomy" id="314023"/>
    <lineage>
        <taxon>Eukaryota</taxon>
        <taxon>Fungi</taxon>
        <taxon>Dikarya</taxon>
        <taxon>Ascomycota</taxon>
        <taxon>Pezizomycotina</taxon>
        <taxon>Sordariomycetes</taxon>
        <taxon>Sordariomycetidae</taxon>
        <taxon>Sordariales</taxon>
        <taxon>Lasiosphaeriaceae</taxon>
        <taxon>Apiosordaria</taxon>
    </lineage>
</organism>
<dbReference type="AlphaFoldDB" id="A0AA40BSN1"/>
<name>A0AA40BSN1_9PEZI</name>
<feature type="transmembrane region" description="Helical" evidence="1">
    <location>
        <begin position="65"/>
        <end position="98"/>
    </location>
</feature>
<accession>A0AA40BSN1</accession>
<keyword evidence="1" id="KW-0812">Transmembrane</keyword>
<dbReference type="Proteomes" id="UP001172159">
    <property type="component" value="Unassembled WGS sequence"/>
</dbReference>
<dbReference type="EMBL" id="JAUKTV010000004">
    <property type="protein sequence ID" value="KAK0739604.1"/>
    <property type="molecule type" value="Genomic_DNA"/>
</dbReference>
<evidence type="ECO:0000313" key="3">
    <source>
        <dbReference type="Proteomes" id="UP001172159"/>
    </source>
</evidence>
<comment type="caution">
    <text evidence="2">The sequence shown here is derived from an EMBL/GenBank/DDBJ whole genome shotgun (WGS) entry which is preliminary data.</text>
</comment>
<proteinExistence type="predicted"/>
<evidence type="ECO:0000256" key="1">
    <source>
        <dbReference type="SAM" id="Phobius"/>
    </source>
</evidence>
<protein>
    <submittedName>
        <fullName evidence="2">Uncharacterized protein</fullName>
    </submittedName>
</protein>
<keyword evidence="1" id="KW-1133">Transmembrane helix</keyword>
<gene>
    <name evidence="2" type="ORF">B0T21DRAFT_449711</name>
</gene>
<evidence type="ECO:0000313" key="2">
    <source>
        <dbReference type="EMBL" id="KAK0739604.1"/>
    </source>
</evidence>
<reference evidence="2" key="1">
    <citation type="submission" date="2023-06" db="EMBL/GenBank/DDBJ databases">
        <title>Genome-scale phylogeny and comparative genomics of the fungal order Sordariales.</title>
        <authorList>
            <consortium name="Lawrence Berkeley National Laboratory"/>
            <person name="Hensen N."/>
            <person name="Bonometti L."/>
            <person name="Westerberg I."/>
            <person name="Brannstrom I.O."/>
            <person name="Guillou S."/>
            <person name="Cros-Aarteil S."/>
            <person name="Calhoun S."/>
            <person name="Haridas S."/>
            <person name="Kuo A."/>
            <person name="Mondo S."/>
            <person name="Pangilinan J."/>
            <person name="Riley R."/>
            <person name="Labutti K."/>
            <person name="Andreopoulos B."/>
            <person name="Lipzen A."/>
            <person name="Chen C."/>
            <person name="Yanf M."/>
            <person name="Daum C."/>
            <person name="Ng V."/>
            <person name="Clum A."/>
            <person name="Steindorff A."/>
            <person name="Ohm R."/>
            <person name="Martin F."/>
            <person name="Silar P."/>
            <person name="Natvig D."/>
            <person name="Lalanne C."/>
            <person name="Gautier V."/>
            <person name="Ament-Velasquez S.L."/>
            <person name="Kruys A."/>
            <person name="Hutchinson M.I."/>
            <person name="Powell A.J."/>
            <person name="Barry K."/>
            <person name="Miller A.N."/>
            <person name="Grigoriev I.V."/>
            <person name="Debuchy R."/>
            <person name="Gladieux P."/>
            <person name="Thoren M.H."/>
            <person name="Johannesson H."/>
        </authorList>
    </citation>
    <scope>NUCLEOTIDE SEQUENCE</scope>
    <source>
        <strain evidence="2">CBS 540.89</strain>
    </source>
</reference>
<keyword evidence="1" id="KW-0472">Membrane</keyword>